<evidence type="ECO:0000313" key="15">
    <source>
        <dbReference type="Proteomes" id="UP001320119"/>
    </source>
</evidence>
<evidence type="ECO:0000256" key="6">
    <source>
        <dbReference type="ARBA" id="ARBA00020092"/>
    </source>
</evidence>
<sequence length="185" mass="19889">MTTNTFNNAALARAKKISLLVLDVDGILSDGCITFSESGEELKSFNTLDGQGIRLLLRAGIQVAVITGRKSTIVAKRCADLGITLLAQGREDKLVALHELLATMPTPPRLEEIAHMGDDLPDLLIMTQVGLALTVPNGHPEVLSRSHWQSSRHGGKGAVREACDALLIAQDKYQAVIEFYTGSAE</sequence>
<name>A0AAN1WHB3_9GAMM</name>
<evidence type="ECO:0000256" key="11">
    <source>
        <dbReference type="PIRNR" id="PIRNR006118"/>
    </source>
</evidence>
<dbReference type="SFLD" id="SFLDG01136">
    <property type="entry name" value="C1.6:_Phosphoserine_Phosphatas"/>
    <property type="match status" value="1"/>
</dbReference>
<dbReference type="GO" id="GO:0019143">
    <property type="term" value="F:3-deoxy-manno-octulosonate-8-phosphatase activity"/>
    <property type="evidence" value="ECO:0007669"/>
    <property type="project" value="UniProtKB-UniRule"/>
</dbReference>
<dbReference type="InterPro" id="IPR010023">
    <property type="entry name" value="KdsC_fam"/>
</dbReference>
<dbReference type="PIRSF" id="PIRSF006118">
    <property type="entry name" value="KDO8-P_Ptase"/>
    <property type="match status" value="1"/>
</dbReference>
<evidence type="ECO:0000256" key="9">
    <source>
        <dbReference type="ARBA" id="ARBA00022842"/>
    </source>
</evidence>
<evidence type="ECO:0000256" key="2">
    <source>
        <dbReference type="ARBA" id="ARBA00001946"/>
    </source>
</evidence>
<feature type="binding site" evidence="12">
    <location>
        <position position="54"/>
    </location>
    <ligand>
        <name>substrate</name>
    </ligand>
</feature>
<keyword evidence="7 11" id="KW-0479">Metal-binding</keyword>
<dbReference type="Proteomes" id="UP001320119">
    <property type="component" value="Chromosome"/>
</dbReference>
<accession>A0AAN1WHB3</accession>
<comment type="function">
    <text evidence="11">Catalyzes the hydrolysis of 3-deoxy-D-manno-octulosonate 8-phosphate (KDO 8-P) to 3-deoxy-D-manno-octulosonate (KDO) and inorganic phosphate.</text>
</comment>
<evidence type="ECO:0000313" key="14">
    <source>
        <dbReference type="EMBL" id="BCD97583.1"/>
    </source>
</evidence>
<evidence type="ECO:0000256" key="8">
    <source>
        <dbReference type="ARBA" id="ARBA00022801"/>
    </source>
</evidence>
<comment type="similarity">
    <text evidence="3 11">Belongs to the KdsC family.</text>
</comment>
<dbReference type="EC" id="3.1.3.45" evidence="5 11"/>
<feature type="binding site" evidence="13">
    <location>
        <position position="23"/>
    </location>
    <ligand>
        <name>Mg(2+)</name>
        <dbReference type="ChEBI" id="CHEBI:18420"/>
    </ligand>
</feature>
<dbReference type="KEGG" id="marq:MARGE09_P1784"/>
<evidence type="ECO:0000256" key="12">
    <source>
        <dbReference type="PIRSR" id="PIRSR006118-1"/>
    </source>
</evidence>
<dbReference type="InterPro" id="IPR023214">
    <property type="entry name" value="HAD_sf"/>
</dbReference>
<feature type="binding site" evidence="13">
    <location>
        <position position="118"/>
    </location>
    <ligand>
        <name>Mg(2+)</name>
        <dbReference type="ChEBI" id="CHEBI:18420"/>
    </ligand>
</feature>
<evidence type="ECO:0000256" key="5">
    <source>
        <dbReference type="ARBA" id="ARBA00013066"/>
    </source>
</evidence>
<evidence type="ECO:0000256" key="13">
    <source>
        <dbReference type="PIRSR" id="PIRSR006118-2"/>
    </source>
</evidence>
<feature type="binding site" evidence="12">
    <location>
        <position position="25"/>
    </location>
    <ligand>
        <name>substrate</name>
    </ligand>
</feature>
<dbReference type="SUPFAM" id="SSF56784">
    <property type="entry name" value="HAD-like"/>
    <property type="match status" value="1"/>
</dbReference>
<keyword evidence="9 11" id="KW-0460">Magnesium</keyword>
<comment type="cofactor">
    <cofactor evidence="2 11 13">
        <name>Mg(2+)</name>
        <dbReference type="ChEBI" id="CHEBI:18420"/>
    </cofactor>
</comment>
<protein>
    <recommendedName>
        <fullName evidence="6 11">3-deoxy-D-manno-octulosonate 8-phosphate phosphatase KdsC</fullName>
        <ecNumber evidence="5 11">3.1.3.45</ecNumber>
    </recommendedName>
    <alternativeName>
        <fullName evidence="10 11">KDO 8-P phosphatase</fullName>
    </alternativeName>
</protein>
<dbReference type="AlphaFoldDB" id="A0AAN1WHB3"/>
<evidence type="ECO:0000256" key="7">
    <source>
        <dbReference type="ARBA" id="ARBA00022723"/>
    </source>
</evidence>
<dbReference type="SFLD" id="SFLDG01138">
    <property type="entry name" value="C1.6.2:_Deoxy-d-mannose-octulo"/>
    <property type="match status" value="1"/>
</dbReference>
<dbReference type="InterPro" id="IPR036412">
    <property type="entry name" value="HAD-like_sf"/>
</dbReference>
<evidence type="ECO:0000256" key="1">
    <source>
        <dbReference type="ARBA" id="ARBA00000898"/>
    </source>
</evidence>
<keyword evidence="8 11" id="KW-0378">Hydrolase</keyword>
<keyword evidence="15" id="KW-1185">Reference proteome</keyword>
<dbReference type="PANTHER" id="PTHR21485">
    <property type="entry name" value="HAD SUPERFAMILY MEMBERS CMAS AND KDSC"/>
    <property type="match status" value="1"/>
</dbReference>
<dbReference type="GO" id="GO:0008781">
    <property type="term" value="F:N-acylneuraminate cytidylyltransferase activity"/>
    <property type="evidence" value="ECO:0007669"/>
    <property type="project" value="TreeGrafter"/>
</dbReference>
<dbReference type="InterPro" id="IPR050793">
    <property type="entry name" value="CMP-NeuNAc_synthase"/>
</dbReference>
<gene>
    <name evidence="14" type="ORF">MARGE09_P1784</name>
</gene>
<comment type="catalytic activity">
    <reaction evidence="1 11">
        <text>3-deoxy-alpha-D-manno-2-octulosonate-8-phosphate + H2O = 3-deoxy-alpha-D-manno-oct-2-ulosonate + phosphate</text>
        <dbReference type="Rhea" id="RHEA:11500"/>
        <dbReference type="ChEBI" id="CHEBI:15377"/>
        <dbReference type="ChEBI" id="CHEBI:43474"/>
        <dbReference type="ChEBI" id="CHEBI:85985"/>
        <dbReference type="ChEBI" id="CHEBI:85986"/>
        <dbReference type="EC" id="3.1.3.45"/>
    </reaction>
</comment>
<feature type="binding site" evidence="12">
    <location>
        <position position="69"/>
    </location>
    <ligand>
        <name>substrate</name>
    </ligand>
</feature>
<organism evidence="14 15">
    <name type="scientific">Marinagarivorans cellulosilyticus</name>
    <dbReference type="NCBI Taxonomy" id="2721545"/>
    <lineage>
        <taxon>Bacteria</taxon>
        <taxon>Pseudomonadati</taxon>
        <taxon>Pseudomonadota</taxon>
        <taxon>Gammaproteobacteria</taxon>
        <taxon>Cellvibrionales</taxon>
        <taxon>Cellvibrionaceae</taxon>
        <taxon>Marinagarivorans</taxon>
    </lineage>
</organism>
<dbReference type="RefSeq" id="WP_236987049.1">
    <property type="nucleotide sequence ID" value="NZ_AP023086.1"/>
</dbReference>
<dbReference type="Gene3D" id="3.40.50.1000">
    <property type="entry name" value="HAD superfamily/HAD-like"/>
    <property type="match status" value="1"/>
</dbReference>
<proteinExistence type="inferred from homology"/>
<evidence type="ECO:0000256" key="10">
    <source>
        <dbReference type="ARBA" id="ARBA00031051"/>
    </source>
</evidence>
<dbReference type="GO" id="GO:0046872">
    <property type="term" value="F:metal ion binding"/>
    <property type="evidence" value="ECO:0007669"/>
    <property type="project" value="UniProtKB-UniRule"/>
</dbReference>
<dbReference type="NCBIfam" id="TIGR01670">
    <property type="entry name" value="KdsC-phosphatas"/>
    <property type="match status" value="1"/>
</dbReference>
<comment type="subunit">
    <text evidence="4 11">Homotetramer.</text>
</comment>
<evidence type="ECO:0000256" key="3">
    <source>
        <dbReference type="ARBA" id="ARBA00005893"/>
    </source>
</evidence>
<feature type="binding site" evidence="12">
    <location>
        <position position="93"/>
    </location>
    <ligand>
        <name>substrate</name>
    </ligand>
</feature>
<keyword evidence="11" id="KW-0448">Lipopolysaccharide biosynthesis</keyword>
<dbReference type="CDD" id="cd01630">
    <property type="entry name" value="HAD_KDO-like"/>
    <property type="match status" value="1"/>
</dbReference>
<dbReference type="GO" id="GO:0009103">
    <property type="term" value="P:lipopolysaccharide biosynthetic process"/>
    <property type="evidence" value="ECO:0007669"/>
    <property type="project" value="UniProtKB-UniRule"/>
</dbReference>
<dbReference type="FunFam" id="3.40.50.1000:FF:000029">
    <property type="entry name" value="3-deoxy-D-manno-octulosonate 8-phosphate phosphatase KdsC"/>
    <property type="match status" value="1"/>
</dbReference>
<feature type="binding site" evidence="12">
    <location>
        <position position="77"/>
    </location>
    <ligand>
        <name>substrate</name>
    </ligand>
</feature>
<dbReference type="SFLD" id="SFLDS00003">
    <property type="entry name" value="Haloacid_Dehalogenase"/>
    <property type="match status" value="1"/>
</dbReference>
<dbReference type="PANTHER" id="PTHR21485:SF3">
    <property type="entry name" value="N-ACYLNEURAMINATE CYTIDYLYLTRANSFERASE"/>
    <property type="match status" value="1"/>
</dbReference>
<reference evidence="14 15" key="1">
    <citation type="journal article" date="2022" name="IScience">
        <title>An ultrasensitive nanofiber-based assay for enzymatic hydrolysis and deep-sea microbial degradation of cellulose.</title>
        <authorList>
            <person name="Tsudome M."/>
            <person name="Tachioka M."/>
            <person name="Miyazaki M."/>
            <person name="Uchimura K."/>
            <person name="Tsuda M."/>
            <person name="Takaki Y."/>
            <person name="Deguchi S."/>
        </authorList>
    </citation>
    <scope>NUCLEOTIDE SEQUENCE [LARGE SCALE GENOMIC DNA]</scope>
    <source>
        <strain evidence="14 15">GE09</strain>
    </source>
</reference>
<dbReference type="EMBL" id="AP023086">
    <property type="protein sequence ID" value="BCD97583.1"/>
    <property type="molecule type" value="Genomic_DNA"/>
</dbReference>
<evidence type="ECO:0000256" key="4">
    <source>
        <dbReference type="ARBA" id="ARBA00011881"/>
    </source>
</evidence>